<keyword evidence="6" id="KW-1185">Reference proteome</keyword>
<dbReference type="EMBL" id="WNWR01000015">
    <property type="protein sequence ID" value="KAE9994027.1"/>
    <property type="molecule type" value="Genomic_DNA"/>
</dbReference>
<name>A0A8H3VUW0_VENIN</name>
<organism evidence="4 6">
    <name type="scientific">Venturia inaequalis</name>
    <name type="common">Apple scab fungus</name>
    <dbReference type="NCBI Taxonomy" id="5025"/>
    <lineage>
        <taxon>Eukaryota</taxon>
        <taxon>Fungi</taxon>
        <taxon>Dikarya</taxon>
        <taxon>Ascomycota</taxon>
        <taxon>Pezizomycotina</taxon>
        <taxon>Dothideomycetes</taxon>
        <taxon>Pleosporomycetidae</taxon>
        <taxon>Venturiales</taxon>
        <taxon>Venturiaceae</taxon>
        <taxon>Venturia</taxon>
    </lineage>
</organism>
<evidence type="ECO:0000256" key="1">
    <source>
        <dbReference type="SAM" id="SignalP"/>
    </source>
</evidence>
<dbReference type="Proteomes" id="UP000490939">
    <property type="component" value="Unassembled WGS sequence"/>
</dbReference>
<sequence length="103" mass="11034">MRFQLVLSTLLTTTLAANKCFWDVYGTTQTIEAGDSIKINGVGIACGTTSSPTFGVFAKCKVAYDQKVGTCDTYAFGKSTDTIKCVYKKSGTPNYGTCKEIST</sequence>
<dbReference type="Proteomes" id="UP000447873">
    <property type="component" value="Unassembled WGS sequence"/>
</dbReference>
<keyword evidence="1" id="KW-0732">Signal</keyword>
<dbReference type="Proteomes" id="UP000433883">
    <property type="component" value="Unassembled WGS sequence"/>
</dbReference>
<feature type="signal peptide" evidence="1">
    <location>
        <begin position="1"/>
        <end position="16"/>
    </location>
</feature>
<protein>
    <submittedName>
        <fullName evidence="4">Uncharacterized protein</fullName>
    </submittedName>
</protein>
<evidence type="ECO:0000313" key="5">
    <source>
        <dbReference type="Proteomes" id="UP000447873"/>
    </source>
</evidence>
<evidence type="ECO:0000313" key="2">
    <source>
        <dbReference type="EMBL" id="KAE9983163.1"/>
    </source>
</evidence>
<evidence type="ECO:0000313" key="3">
    <source>
        <dbReference type="EMBL" id="KAE9985843.1"/>
    </source>
</evidence>
<dbReference type="AlphaFoldDB" id="A0A8H3VUW0"/>
<gene>
    <name evidence="3" type="ORF">BLS_004523</name>
    <name evidence="4" type="ORF">EG327_001760</name>
    <name evidence="2" type="ORF">EG328_010247</name>
</gene>
<accession>A0A8H3VUW0</accession>
<proteinExistence type="predicted"/>
<dbReference type="EMBL" id="WNWQ01000003">
    <property type="protein sequence ID" value="KAE9985843.1"/>
    <property type="molecule type" value="Genomic_DNA"/>
</dbReference>
<evidence type="ECO:0000313" key="4">
    <source>
        <dbReference type="EMBL" id="KAE9994027.1"/>
    </source>
</evidence>
<comment type="caution">
    <text evidence="4">The sequence shown here is derived from an EMBL/GenBank/DDBJ whole genome shotgun (WGS) entry which is preliminary data.</text>
</comment>
<dbReference type="EMBL" id="WNWS01000066">
    <property type="protein sequence ID" value="KAE9983163.1"/>
    <property type="molecule type" value="Genomic_DNA"/>
</dbReference>
<evidence type="ECO:0000313" key="6">
    <source>
        <dbReference type="Proteomes" id="UP000490939"/>
    </source>
</evidence>
<reference evidence="4 6" key="1">
    <citation type="submission" date="2019-07" db="EMBL/GenBank/DDBJ databases">
        <title>Venturia inaequalis Genome Resource.</title>
        <authorList>
            <person name="Lichtner F.J."/>
        </authorList>
    </citation>
    <scope>NUCLEOTIDE SEQUENCE [LARGE SCALE GENOMIC DNA]</scope>
    <source>
        <strain evidence="2 5">120213</strain>
        <strain evidence="3">Bline_iso_100314</strain>
        <strain evidence="4 6">DMI_063113</strain>
    </source>
</reference>
<feature type="chain" id="PRO_5044690960" evidence="1">
    <location>
        <begin position="17"/>
        <end position="103"/>
    </location>
</feature>